<keyword evidence="1" id="KW-1133">Transmembrane helix</keyword>
<accession>A0A443JJM1</accession>
<comment type="caution">
    <text evidence="2">The sequence shown here is derived from an EMBL/GenBank/DDBJ whole genome shotgun (WGS) entry which is preliminary data.</text>
</comment>
<dbReference type="Proteomes" id="UP000284476">
    <property type="component" value="Unassembled WGS sequence"/>
</dbReference>
<evidence type="ECO:0000313" key="2">
    <source>
        <dbReference type="EMBL" id="RWR20738.1"/>
    </source>
</evidence>
<protein>
    <submittedName>
        <fullName evidence="2">Tetratricopeptide repeat protein</fullName>
    </submittedName>
</protein>
<dbReference type="EMBL" id="SAUZ01000011">
    <property type="protein sequence ID" value="RWR20738.1"/>
    <property type="molecule type" value="Genomic_DNA"/>
</dbReference>
<name>A0A443JJM1_9RHOB</name>
<organism evidence="2 3">
    <name type="scientific">Paenirhodobacter populi</name>
    <dbReference type="NCBI Taxonomy" id="2306993"/>
    <lineage>
        <taxon>Bacteria</taxon>
        <taxon>Pseudomonadati</taxon>
        <taxon>Pseudomonadota</taxon>
        <taxon>Alphaproteobacteria</taxon>
        <taxon>Rhodobacterales</taxon>
        <taxon>Rhodobacter group</taxon>
        <taxon>Paenirhodobacter</taxon>
    </lineage>
</organism>
<evidence type="ECO:0000313" key="3">
    <source>
        <dbReference type="Proteomes" id="UP000284476"/>
    </source>
</evidence>
<proteinExistence type="predicted"/>
<gene>
    <name evidence="2" type="ORF">D2T30_10200</name>
</gene>
<keyword evidence="1" id="KW-0812">Transmembrane</keyword>
<evidence type="ECO:0000256" key="1">
    <source>
        <dbReference type="SAM" id="Phobius"/>
    </source>
</evidence>
<sequence>MARGARGAALATPGPLRIETWKLRRSGAVSNQTDSFISEVTEEVRRDRLFAIFRKYGWIGVVAVIGIVGGASWYEWQKVRHSENAQAFGDQLLAALQSEHPQQLLDGMTATGTQGALVRLASAAQAMRDGNPDQAYAALKAAAEDAALPENLRQLALLKAVMLDGQMPAAEREAALADLTKPGAPYRLMAIEQRAVAALAAGDTAGAIAGAEEILADSGATPGLQQRATELIVALGGEPPAPIRMPAAAMAE</sequence>
<keyword evidence="1" id="KW-0472">Membrane</keyword>
<dbReference type="AlphaFoldDB" id="A0A443JJM1"/>
<feature type="transmembrane region" description="Helical" evidence="1">
    <location>
        <begin position="56"/>
        <end position="74"/>
    </location>
</feature>
<reference evidence="2 3" key="1">
    <citation type="submission" date="2019-01" db="EMBL/GenBank/DDBJ databases">
        <title>Sinorhodobacter populi sp. nov. isolated from the symptomatic bark tissue of Populus euramericana canker.</title>
        <authorList>
            <person name="Xu G."/>
        </authorList>
    </citation>
    <scope>NUCLEOTIDE SEQUENCE [LARGE SCALE GENOMIC DNA]</scope>
    <source>
        <strain evidence="2 3">SK2B-1</strain>
    </source>
</reference>